<proteinExistence type="inferred from homology"/>
<evidence type="ECO:0000256" key="4">
    <source>
        <dbReference type="RuleBase" id="RU361188"/>
    </source>
</evidence>
<evidence type="ECO:0000313" key="9">
    <source>
        <dbReference type="Proteomes" id="UP000468388"/>
    </source>
</evidence>
<dbReference type="InterPro" id="IPR013780">
    <property type="entry name" value="Glyco_hydro_b"/>
</dbReference>
<dbReference type="Gene3D" id="2.60.40.1180">
    <property type="entry name" value="Golgi alpha-mannosidase II"/>
    <property type="match status" value="1"/>
</dbReference>
<dbReference type="PANTHER" id="PTHR11069">
    <property type="entry name" value="GLUCOSYLCERAMIDASE"/>
    <property type="match status" value="1"/>
</dbReference>
<dbReference type="Pfam" id="PF17189">
    <property type="entry name" value="Glyco_hydro_30C"/>
    <property type="match status" value="1"/>
</dbReference>
<evidence type="ECO:0000313" key="8">
    <source>
        <dbReference type="EMBL" id="MVT39546.1"/>
    </source>
</evidence>
<reference evidence="8 9" key="1">
    <citation type="submission" date="2019-12" db="EMBL/GenBank/DDBJ databases">
        <title>The draft genomic sequence of strain Chitinophaga oryziterrae JCM 16595.</title>
        <authorList>
            <person name="Zhang X."/>
        </authorList>
    </citation>
    <scope>NUCLEOTIDE SEQUENCE [LARGE SCALE GENOMIC DNA]</scope>
    <source>
        <strain evidence="8 9">JCM 16595</strain>
    </source>
</reference>
<evidence type="ECO:0000259" key="6">
    <source>
        <dbReference type="Pfam" id="PF02055"/>
    </source>
</evidence>
<keyword evidence="9" id="KW-1185">Reference proteome</keyword>
<dbReference type="GO" id="GO:0006680">
    <property type="term" value="P:glucosylceramide catabolic process"/>
    <property type="evidence" value="ECO:0007669"/>
    <property type="project" value="TreeGrafter"/>
</dbReference>
<keyword evidence="4" id="KW-0326">Glycosidase</keyword>
<dbReference type="RefSeq" id="WP_157298212.1">
    <property type="nucleotide sequence ID" value="NZ_BAAAZB010000005.1"/>
</dbReference>
<dbReference type="SUPFAM" id="SSF51445">
    <property type="entry name" value="(Trans)glycosidases"/>
    <property type="match status" value="1"/>
</dbReference>
<feature type="signal peptide" evidence="5">
    <location>
        <begin position="1"/>
        <end position="17"/>
    </location>
</feature>
<gene>
    <name evidence="8" type="ORF">GO495_03020</name>
</gene>
<evidence type="ECO:0000259" key="7">
    <source>
        <dbReference type="Pfam" id="PF17189"/>
    </source>
</evidence>
<comment type="caution">
    <text evidence="8">The sequence shown here is derived from an EMBL/GenBank/DDBJ whole genome shotgun (WGS) entry which is preliminary data.</text>
</comment>
<feature type="domain" description="Glycosyl hydrolase family 30 beta sandwich" evidence="7">
    <location>
        <begin position="412"/>
        <end position="472"/>
    </location>
</feature>
<evidence type="ECO:0000256" key="5">
    <source>
        <dbReference type="SAM" id="SignalP"/>
    </source>
</evidence>
<dbReference type="Proteomes" id="UP000468388">
    <property type="component" value="Unassembled WGS sequence"/>
</dbReference>
<name>A0A6N8J5K3_9BACT</name>
<keyword evidence="3 4" id="KW-0378">Hydrolase</keyword>
<dbReference type="GO" id="GO:0016020">
    <property type="term" value="C:membrane"/>
    <property type="evidence" value="ECO:0007669"/>
    <property type="project" value="GOC"/>
</dbReference>
<protein>
    <submittedName>
        <fullName evidence="8">Glycosyl hydrolase</fullName>
    </submittedName>
</protein>
<evidence type="ECO:0000256" key="1">
    <source>
        <dbReference type="ARBA" id="ARBA00005382"/>
    </source>
</evidence>
<dbReference type="Gene3D" id="3.20.20.80">
    <property type="entry name" value="Glycosidases"/>
    <property type="match status" value="1"/>
</dbReference>
<dbReference type="PRINTS" id="PR00843">
    <property type="entry name" value="GLHYDRLASE30"/>
</dbReference>
<dbReference type="InterPro" id="IPR033453">
    <property type="entry name" value="Glyco_hydro_30_TIM-barrel"/>
</dbReference>
<dbReference type="AlphaFoldDB" id="A0A6N8J5K3"/>
<keyword evidence="2 5" id="KW-0732">Signal</keyword>
<dbReference type="PANTHER" id="PTHR11069:SF23">
    <property type="entry name" value="LYSOSOMAL ACID GLUCOSYLCERAMIDASE"/>
    <property type="match status" value="1"/>
</dbReference>
<feature type="domain" description="Glycosyl hydrolase family 30 TIM-barrel" evidence="6">
    <location>
        <begin position="71"/>
        <end position="409"/>
    </location>
</feature>
<organism evidence="8 9">
    <name type="scientific">Chitinophaga oryziterrae</name>
    <dbReference type="NCBI Taxonomy" id="1031224"/>
    <lineage>
        <taxon>Bacteria</taxon>
        <taxon>Pseudomonadati</taxon>
        <taxon>Bacteroidota</taxon>
        <taxon>Chitinophagia</taxon>
        <taxon>Chitinophagales</taxon>
        <taxon>Chitinophagaceae</taxon>
        <taxon>Chitinophaga</taxon>
    </lineage>
</organism>
<dbReference type="EMBL" id="WRXO01000001">
    <property type="protein sequence ID" value="MVT39546.1"/>
    <property type="molecule type" value="Genomic_DNA"/>
</dbReference>
<evidence type="ECO:0000256" key="2">
    <source>
        <dbReference type="ARBA" id="ARBA00022729"/>
    </source>
</evidence>
<dbReference type="GO" id="GO:0004348">
    <property type="term" value="F:glucosylceramidase activity"/>
    <property type="evidence" value="ECO:0007669"/>
    <property type="project" value="InterPro"/>
</dbReference>
<feature type="chain" id="PRO_5026736752" evidence="5">
    <location>
        <begin position="18"/>
        <end position="475"/>
    </location>
</feature>
<sequence length="475" mass="53434">MRKIVLGLLLASSAAKGMNPADTTITVFTTAENTKLRLTETGKLHFKPSKQPMETEVCIFVDPAKSFQTLTGIGGALTDASAETFAKLPKDRQQELLQAYYNPVKGIGYTLARTNIQSCDFSSDTYSYVAEHDSLLKTFSVQHDQQYRIPFIKAAIAAAGGKLTLFVSPWSPPSWMKDNNNVLQGGKLLPKYYQAWANFFVKFIRTYEALGIPVWGLSVQNEPMAKQKWESCIYTAEEERDFIKGYLGPTLQKQGMSSKKLIAWDHNRDLVFQRASTILEDPAAAKYVWGIGYHWYETWTGSDMQFGNVQKVKESFPAKNLLFTEGCIESFKRDRINEWFIGERYGYSMVNDFNSGTVAWTDWNILLDENGGPNHVGNFCFAPVHADTKTGELIYTNAYYYLGHFSKFIRPGAKRVISSSNRTQLQTTAFLNKDGKLAVVVLNLTDKEIPYQLWIKGKAAPTVSLPHSIATLVVE</sequence>
<comment type="similarity">
    <text evidence="1 4">Belongs to the glycosyl hydrolase 30 family.</text>
</comment>
<evidence type="ECO:0000256" key="3">
    <source>
        <dbReference type="ARBA" id="ARBA00022801"/>
    </source>
</evidence>
<dbReference type="Pfam" id="PF02055">
    <property type="entry name" value="Glyco_hydro_30"/>
    <property type="match status" value="1"/>
</dbReference>
<dbReference type="InterPro" id="IPR001139">
    <property type="entry name" value="Glyco_hydro_30"/>
</dbReference>
<accession>A0A6N8J5K3</accession>
<dbReference type="InterPro" id="IPR033452">
    <property type="entry name" value="GH30_C"/>
</dbReference>
<dbReference type="InterPro" id="IPR017853">
    <property type="entry name" value="GH"/>
</dbReference>
<dbReference type="OrthoDB" id="9806701at2"/>